<dbReference type="Pfam" id="PF08393">
    <property type="entry name" value="DHC_N2"/>
    <property type="match status" value="1"/>
</dbReference>
<organism evidence="2 3">
    <name type="scientific">Streblomastix strix</name>
    <dbReference type="NCBI Taxonomy" id="222440"/>
    <lineage>
        <taxon>Eukaryota</taxon>
        <taxon>Metamonada</taxon>
        <taxon>Preaxostyla</taxon>
        <taxon>Oxymonadida</taxon>
        <taxon>Streblomastigidae</taxon>
        <taxon>Streblomastix</taxon>
    </lineage>
</organism>
<proteinExistence type="predicted"/>
<dbReference type="InterPro" id="IPR013602">
    <property type="entry name" value="Dynein_heavy_linker"/>
</dbReference>
<dbReference type="Proteomes" id="UP000324800">
    <property type="component" value="Unassembled WGS sequence"/>
</dbReference>
<accession>A0A5J4U8Z7</accession>
<protein>
    <recommendedName>
        <fullName evidence="1">Dynein heavy chain linker domain-containing protein</fullName>
    </recommendedName>
</protein>
<feature type="domain" description="Dynein heavy chain linker" evidence="1">
    <location>
        <begin position="2"/>
        <end position="47"/>
    </location>
</feature>
<dbReference type="AlphaFoldDB" id="A0A5J4U8Z7"/>
<sequence>QHNQTANQIQVSLNGLLDTKRKAFSRFFYLPNDDLLEIAKEAKKLRKWLKLIIIQIGTSIVIGWEKEDTVESWVLAIQEYT</sequence>
<evidence type="ECO:0000259" key="1">
    <source>
        <dbReference type="Pfam" id="PF08393"/>
    </source>
</evidence>
<evidence type="ECO:0000313" key="2">
    <source>
        <dbReference type="EMBL" id="KAA6366175.1"/>
    </source>
</evidence>
<gene>
    <name evidence="2" type="ORF">EZS28_038298</name>
</gene>
<evidence type="ECO:0000313" key="3">
    <source>
        <dbReference type="Proteomes" id="UP000324800"/>
    </source>
</evidence>
<name>A0A5J4U8Z7_9EUKA</name>
<dbReference type="EMBL" id="SNRW01019665">
    <property type="protein sequence ID" value="KAA6366175.1"/>
    <property type="molecule type" value="Genomic_DNA"/>
</dbReference>
<reference evidence="2 3" key="1">
    <citation type="submission" date="2019-03" db="EMBL/GenBank/DDBJ databases">
        <title>Single cell metagenomics reveals metabolic interactions within the superorganism composed of flagellate Streblomastix strix and complex community of Bacteroidetes bacteria on its surface.</title>
        <authorList>
            <person name="Treitli S.C."/>
            <person name="Kolisko M."/>
            <person name="Husnik F."/>
            <person name="Keeling P."/>
            <person name="Hampl V."/>
        </authorList>
    </citation>
    <scope>NUCLEOTIDE SEQUENCE [LARGE SCALE GENOMIC DNA]</scope>
    <source>
        <strain evidence="2">ST1C</strain>
    </source>
</reference>
<comment type="caution">
    <text evidence="2">The sequence shown here is derived from an EMBL/GenBank/DDBJ whole genome shotgun (WGS) entry which is preliminary data.</text>
</comment>
<feature type="non-terminal residue" evidence="2">
    <location>
        <position position="1"/>
    </location>
</feature>